<gene>
    <name evidence="3" type="ORF">FA09DRAFT_332680</name>
</gene>
<protein>
    <submittedName>
        <fullName evidence="3">DUF602-domain-containing protein</fullName>
    </submittedName>
</protein>
<keyword evidence="4" id="KW-1185">Reference proteome</keyword>
<dbReference type="OrthoDB" id="247013at2759"/>
<dbReference type="GO" id="GO:0005634">
    <property type="term" value="C:nucleus"/>
    <property type="evidence" value="ECO:0007669"/>
    <property type="project" value="TreeGrafter"/>
</dbReference>
<dbReference type="STRING" id="58919.A0A316Z1H9"/>
<dbReference type="InterPro" id="IPR027799">
    <property type="entry name" value="Rtf2_RING-finger"/>
</dbReference>
<dbReference type="InterPro" id="IPR006735">
    <property type="entry name" value="Rtf2"/>
</dbReference>
<sequence>MVRVKADSSASDPAQRLRLLWTLCRLSREPLVQPVVADQLGRMYNREAMLLHLAARAQQQQKGELDEVAHVRRMADVTTLKLTPSPEASSSDAPESLSRSSTLTTARSSFLCPLTQRAMNGRARFVYMGRCGCVMSEQGLRATCTPSSSSSKRKAPGQEEAAGSGSGSDQEGSEKGKDMQPCPLCATPFDAAVLAKGEVSPTGEVVVLNPTAEEEAPMRAAMEARRAIEAKEKAERKSKSKKLDAGVEGGEDEAEKQRRKEEKKARKAEAAAMLAAALEEGPGSKRQKLEGPSVETMNAGAGAGSAAAAIMAKAKKEGDKKEMSPALRSMYGLDLDKRKKVGSDWMVRGTFGRFA</sequence>
<dbReference type="GO" id="GO:0006274">
    <property type="term" value="P:DNA replication termination"/>
    <property type="evidence" value="ECO:0007669"/>
    <property type="project" value="TreeGrafter"/>
</dbReference>
<feature type="region of interest" description="Disordered" evidence="2">
    <location>
        <begin position="81"/>
        <end position="101"/>
    </location>
</feature>
<evidence type="ECO:0000313" key="3">
    <source>
        <dbReference type="EMBL" id="PWN94772.1"/>
    </source>
</evidence>
<dbReference type="EMBL" id="KZ819309">
    <property type="protein sequence ID" value="PWN94772.1"/>
    <property type="molecule type" value="Genomic_DNA"/>
</dbReference>
<feature type="compositionally biased region" description="Low complexity" evidence="2">
    <location>
        <begin position="270"/>
        <end position="280"/>
    </location>
</feature>
<proteinExistence type="inferred from homology"/>
<dbReference type="AlphaFoldDB" id="A0A316Z1H9"/>
<comment type="similarity">
    <text evidence="1">Belongs to the rtf2 family.</text>
</comment>
<dbReference type="Proteomes" id="UP000245946">
    <property type="component" value="Unassembled WGS sequence"/>
</dbReference>
<accession>A0A316Z1H9</accession>
<name>A0A316Z1H9_9BASI</name>
<feature type="region of interest" description="Disordered" evidence="2">
    <location>
        <begin position="229"/>
        <end position="300"/>
    </location>
</feature>
<dbReference type="RefSeq" id="XP_025595051.1">
    <property type="nucleotide sequence ID" value="XM_025743560.1"/>
</dbReference>
<feature type="compositionally biased region" description="Low complexity" evidence="2">
    <location>
        <begin position="84"/>
        <end position="101"/>
    </location>
</feature>
<dbReference type="PANTHER" id="PTHR12775:SF0">
    <property type="entry name" value="REPLICATION TERMINATION FACTOR 2"/>
    <property type="match status" value="1"/>
</dbReference>
<feature type="compositionally biased region" description="Basic and acidic residues" evidence="2">
    <location>
        <begin position="229"/>
        <end position="245"/>
    </location>
</feature>
<evidence type="ECO:0000256" key="2">
    <source>
        <dbReference type="SAM" id="MobiDB-lite"/>
    </source>
</evidence>
<feature type="region of interest" description="Disordered" evidence="2">
    <location>
        <begin position="142"/>
        <end position="181"/>
    </location>
</feature>
<feature type="compositionally biased region" description="Basic and acidic residues" evidence="2">
    <location>
        <begin position="255"/>
        <end position="269"/>
    </location>
</feature>
<dbReference type="PANTHER" id="PTHR12775">
    <property type="entry name" value="PROTEIN C20ORF43 HOMOLOG"/>
    <property type="match status" value="1"/>
</dbReference>
<dbReference type="Pfam" id="PF04641">
    <property type="entry name" value="Rtf2"/>
    <property type="match status" value="1"/>
</dbReference>
<evidence type="ECO:0000313" key="4">
    <source>
        <dbReference type="Proteomes" id="UP000245946"/>
    </source>
</evidence>
<dbReference type="GeneID" id="37271104"/>
<feature type="compositionally biased region" description="Low complexity" evidence="2">
    <location>
        <begin position="158"/>
        <end position="170"/>
    </location>
</feature>
<reference evidence="3 4" key="1">
    <citation type="journal article" date="2018" name="Mol. Biol. Evol.">
        <title>Broad Genomic Sampling Reveals a Smut Pathogenic Ancestry of the Fungal Clade Ustilaginomycotina.</title>
        <authorList>
            <person name="Kijpornyongpan T."/>
            <person name="Mondo S.J."/>
            <person name="Barry K."/>
            <person name="Sandor L."/>
            <person name="Lee J."/>
            <person name="Lipzen A."/>
            <person name="Pangilinan J."/>
            <person name="LaButti K."/>
            <person name="Hainaut M."/>
            <person name="Henrissat B."/>
            <person name="Grigoriev I.V."/>
            <person name="Spatafora J.W."/>
            <person name="Aime M.C."/>
        </authorList>
    </citation>
    <scope>NUCLEOTIDE SEQUENCE [LARGE SCALE GENOMIC DNA]</scope>
    <source>
        <strain evidence="3 4">MCA 4186</strain>
    </source>
</reference>
<evidence type="ECO:0000256" key="1">
    <source>
        <dbReference type="ARBA" id="ARBA00009885"/>
    </source>
</evidence>
<dbReference type="CDD" id="cd16653">
    <property type="entry name" value="RING-like_Rtf2"/>
    <property type="match status" value="1"/>
</dbReference>
<organism evidence="3 4">
    <name type="scientific">Tilletiopsis washingtonensis</name>
    <dbReference type="NCBI Taxonomy" id="58919"/>
    <lineage>
        <taxon>Eukaryota</taxon>
        <taxon>Fungi</taxon>
        <taxon>Dikarya</taxon>
        <taxon>Basidiomycota</taxon>
        <taxon>Ustilaginomycotina</taxon>
        <taxon>Exobasidiomycetes</taxon>
        <taxon>Entylomatales</taxon>
        <taxon>Entylomatales incertae sedis</taxon>
        <taxon>Tilletiopsis</taxon>
    </lineage>
</organism>